<evidence type="ECO:0000259" key="6">
    <source>
        <dbReference type="Pfam" id="PF20811"/>
    </source>
</evidence>
<dbReference type="OrthoDB" id="1937899at2759"/>
<evidence type="ECO:0000256" key="3">
    <source>
        <dbReference type="ARBA" id="ARBA00022801"/>
    </source>
</evidence>
<evidence type="ECO:0000313" key="8">
    <source>
        <dbReference type="Proteomes" id="UP000024635"/>
    </source>
</evidence>
<dbReference type="GO" id="GO:0009225">
    <property type="term" value="P:nucleotide-sugar metabolic process"/>
    <property type="evidence" value="ECO:0007669"/>
    <property type="project" value="TreeGrafter"/>
</dbReference>
<dbReference type="AlphaFoldDB" id="A0A016T0J3"/>
<dbReference type="PANTHER" id="PTHR12837">
    <property type="entry name" value="POLY ADP-RIBOSE GLYCOHYDROLASE"/>
    <property type="match status" value="1"/>
</dbReference>
<reference evidence="8" key="1">
    <citation type="journal article" date="2015" name="Nat. Genet.">
        <title>The genome and transcriptome of the zoonotic hookworm Ancylostoma ceylanicum identify infection-specific gene families.</title>
        <authorList>
            <person name="Schwarz E.M."/>
            <person name="Hu Y."/>
            <person name="Antoshechkin I."/>
            <person name="Miller M.M."/>
            <person name="Sternberg P.W."/>
            <person name="Aroian R.V."/>
        </authorList>
    </citation>
    <scope>NUCLEOTIDE SEQUENCE</scope>
    <source>
        <strain evidence="8">HY135</strain>
    </source>
</reference>
<keyword evidence="3" id="KW-0378">Hydrolase</keyword>
<dbReference type="GO" id="GO:0005975">
    <property type="term" value="P:carbohydrate metabolic process"/>
    <property type="evidence" value="ECO:0007669"/>
    <property type="project" value="InterPro"/>
</dbReference>
<evidence type="ECO:0000256" key="4">
    <source>
        <dbReference type="PIRSR" id="PIRSR607724-1"/>
    </source>
</evidence>
<sequence length="517" mass="57819">MKATNAERLDRILSQAKNCHEVELNLHNLDSNRDYCGFQVSTLNKDFPPKPSPETCADTDLNFGIPGFTKLPWSTANIENGCHLYTTIQKALENLANKGANTVDDVIKTMKTCAPWLESFGSLRRFVDNLSTSEKREALNTMAGIAKLAANAKNVITAPIPLLLANRPGSVTLSQEQCACLLAHGFFCTYPHEDKTFNMINFARIYYNTSFLSSVRLQFILNYFSLVLKEMPSGCVSFIRKVLCHSDIPNWKNSKTPIPLVGVTSTIAIEDAPGCLQVDFADEYIGGLVLASPIDQEEVRFLICPEMIVSSLLCEKMEPLEAIQIIGAQRYNSYSGYRGTLKWIPFKHYGSEPRDEFGRVVCDLAAIDALPFYEMHENFQYTKENIDRELNKAYAGFMSSLKEARPVATGNWGCGAFGGNKKLKSLIQMLAAAKAGRAMIYCTFNDKHFESSMIKQYEKLVGMNATIGAVYKALLSYDKERKQNPRLSVYRHVCDFMRRDTTLTGCIKSACTSTVDH</sequence>
<evidence type="ECO:0000313" key="7">
    <source>
        <dbReference type="EMBL" id="EYB96493.1"/>
    </source>
</evidence>
<accession>A0A016T0J3</accession>
<dbReference type="Pfam" id="PF20811">
    <property type="entry name" value="PARG_cat_N"/>
    <property type="match status" value="1"/>
</dbReference>
<dbReference type="GO" id="GO:0005634">
    <property type="term" value="C:nucleus"/>
    <property type="evidence" value="ECO:0007669"/>
    <property type="project" value="TreeGrafter"/>
</dbReference>
<dbReference type="GO" id="GO:0006282">
    <property type="term" value="P:regulation of DNA repair"/>
    <property type="evidence" value="ECO:0007669"/>
    <property type="project" value="InterPro"/>
</dbReference>
<comment type="caution">
    <text evidence="7">The sequence shown here is derived from an EMBL/GenBank/DDBJ whole genome shotgun (WGS) entry which is preliminary data.</text>
</comment>
<dbReference type="STRING" id="53326.A0A016T0J3"/>
<evidence type="ECO:0000256" key="2">
    <source>
        <dbReference type="ARBA" id="ARBA00012255"/>
    </source>
</evidence>
<feature type="active site" evidence="4">
    <location>
        <position position="298"/>
    </location>
</feature>
<name>A0A016T0J3_9BILA</name>
<dbReference type="GO" id="GO:0005737">
    <property type="term" value="C:cytoplasm"/>
    <property type="evidence" value="ECO:0007669"/>
    <property type="project" value="TreeGrafter"/>
</dbReference>
<keyword evidence="8" id="KW-1185">Reference proteome</keyword>
<dbReference type="InterPro" id="IPR007724">
    <property type="entry name" value="Poly_GlycHdrlase"/>
</dbReference>
<proteinExistence type="inferred from homology"/>
<organism evidence="7 8">
    <name type="scientific">Ancylostoma ceylanicum</name>
    <dbReference type="NCBI Taxonomy" id="53326"/>
    <lineage>
        <taxon>Eukaryota</taxon>
        <taxon>Metazoa</taxon>
        <taxon>Ecdysozoa</taxon>
        <taxon>Nematoda</taxon>
        <taxon>Chromadorea</taxon>
        <taxon>Rhabditida</taxon>
        <taxon>Rhabditina</taxon>
        <taxon>Rhabditomorpha</taxon>
        <taxon>Strongyloidea</taxon>
        <taxon>Ancylostomatidae</taxon>
        <taxon>Ancylostomatinae</taxon>
        <taxon>Ancylostoma</taxon>
    </lineage>
</organism>
<evidence type="ECO:0000256" key="1">
    <source>
        <dbReference type="ARBA" id="ARBA00009545"/>
    </source>
</evidence>
<dbReference type="PANTHER" id="PTHR12837:SF15">
    <property type="entry name" value="POLY(ADP-RIBOSE) GLYCOHYDROLASE"/>
    <property type="match status" value="1"/>
</dbReference>
<comment type="similarity">
    <text evidence="1">Belongs to the poly(ADP-ribose) glycohydrolase family.</text>
</comment>
<dbReference type="EC" id="3.2.1.143" evidence="2"/>
<dbReference type="InterPro" id="IPR046372">
    <property type="entry name" value="PARG_cat_C"/>
</dbReference>
<feature type="domain" description="PARG helical" evidence="6">
    <location>
        <begin position="140"/>
        <end position="240"/>
    </location>
</feature>
<feature type="domain" description="PARG catalytic Macro" evidence="5">
    <location>
        <begin position="248"/>
        <end position="450"/>
    </location>
</feature>
<dbReference type="Proteomes" id="UP000024635">
    <property type="component" value="Unassembled WGS sequence"/>
</dbReference>
<gene>
    <name evidence="7" type="primary">Acey_s0150.g2783</name>
    <name evidence="7" type="ORF">Y032_0150g2783</name>
</gene>
<evidence type="ECO:0000259" key="5">
    <source>
        <dbReference type="Pfam" id="PF05028"/>
    </source>
</evidence>
<dbReference type="EMBL" id="JARK01001486">
    <property type="protein sequence ID" value="EYB96493.1"/>
    <property type="molecule type" value="Genomic_DNA"/>
</dbReference>
<feature type="active site" evidence="4">
    <location>
        <position position="297"/>
    </location>
</feature>
<feature type="active site" evidence="4">
    <location>
        <position position="279"/>
    </location>
</feature>
<dbReference type="GO" id="GO:1990966">
    <property type="term" value="P:ATP generation from poly-ADP-D-ribose"/>
    <property type="evidence" value="ECO:0007669"/>
    <property type="project" value="TreeGrafter"/>
</dbReference>
<dbReference type="InterPro" id="IPR048362">
    <property type="entry name" value="PARG_helical"/>
</dbReference>
<protein>
    <recommendedName>
        <fullName evidence="2">poly(ADP-ribose) glycohydrolase</fullName>
        <ecNumber evidence="2">3.2.1.143</ecNumber>
    </recommendedName>
</protein>
<dbReference type="Pfam" id="PF05028">
    <property type="entry name" value="PARG_cat_C"/>
    <property type="match status" value="1"/>
</dbReference>
<dbReference type="GO" id="GO:0004649">
    <property type="term" value="F:poly(ADP-ribose) glycohydrolase activity"/>
    <property type="evidence" value="ECO:0007669"/>
    <property type="project" value="UniProtKB-EC"/>
</dbReference>